<reference evidence="4" key="1">
    <citation type="journal article" date="2011" name="MBio">
        <title>Novel metabolic attributes of the genus Cyanothece, comprising a group of unicellular nitrogen-fixing Cyanobacteria.</title>
        <authorList>
            <person name="Bandyopadhyay A."/>
            <person name="Elvitigala T."/>
            <person name="Welsh E."/>
            <person name="Stockel J."/>
            <person name="Liberton M."/>
            <person name="Min H."/>
            <person name="Sherman L.A."/>
            <person name="Pakrasi H.B."/>
        </authorList>
    </citation>
    <scope>NUCLEOTIDE SEQUENCE [LARGE SCALE GENOMIC DNA]</scope>
    <source>
        <strain evidence="4">PCC 7822</strain>
    </source>
</reference>
<dbReference type="KEGG" id="cyj:Cyan7822_3965"/>
<protein>
    <recommendedName>
        <fullName evidence="5">Restriction endonuclease domain-containing protein</fullName>
    </recommendedName>
</protein>
<dbReference type="Pfam" id="PF05685">
    <property type="entry name" value="Uma2"/>
    <property type="match status" value="1"/>
</dbReference>
<accession>E0U5Q0</accession>
<dbReference type="EMBL" id="CP002198">
    <property type="protein sequence ID" value="ADN15891.1"/>
    <property type="molecule type" value="Genomic_DNA"/>
</dbReference>
<name>E0U5Q0_GLOV7</name>
<dbReference type="RefSeq" id="WP_013323959.1">
    <property type="nucleotide sequence ID" value="NC_014501.1"/>
</dbReference>
<dbReference type="Proteomes" id="UP000008206">
    <property type="component" value="Chromosome"/>
</dbReference>
<organism evidence="3 4">
    <name type="scientific">Gloeothece verrucosa (strain PCC 7822)</name>
    <name type="common">Cyanothece sp. (strain PCC 7822)</name>
    <dbReference type="NCBI Taxonomy" id="497965"/>
    <lineage>
        <taxon>Bacteria</taxon>
        <taxon>Bacillati</taxon>
        <taxon>Cyanobacteriota</taxon>
        <taxon>Cyanophyceae</taxon>
        <taxon>Oscillatoriophycideae</taxon>
        <taxon>Chroococcales</taxon>
        <taxon>Aphanothecaceae</taxon>
        <taxon>Gloeothece</taxon>
        <taxon>Gloeothece verrucosa</taxon>
    </lineage>
</organism>
<dbReference type="STRING" id="497965.Cyan7822_3965"/>
<dbReference type="HOGENOM" id="CLU_075279_2_1_3"/>
<evidence type="ECO:0008006" key="5">
    <source>
        <dbReference type="Google" id="ProtNLM"/>
    </source>
</evidence>
<sequence length="288" mass="33160">MTYNSAIAQLTITWEKLPPDFLLPDEPVENIYQPLLAAALREILDLSGFITPEMLIGSNFGLCATINGKIVVKAPDWFYISSVFPLESGVIRRSYTPYLEGDTPAVVMEFLSDAEQSEYSAKSTYPYGKWYFYERILQVPIYVIFEPKEGILEVHSLKNGRYELEKADQNERYWIETMNLYLGVWYGTRNQLTTYWLRWWDNMGHLLPWANERVEQSLSQGILQGKQDLIIRLLTRKFGTIAPELQTKIKSLSAQDLDDLSECGTRSAPQSLLDFSELSSLSNWLAQR</sequence>
<dbReference type="eggNOG" id="COG4636">
    <property type="taxonomic scope" value="Bacteria"/>
</dbReference>
<proteinExistence type="predicted"/>
<evidence type="ECO:0000313" key="3">
    <source>
        <dbReference type="EMBL" id="ADN15891.1"/>
    </source>
</evidence>
<dbReference type="InterPro" id="IPR025587">
    <property type="entry name" value="DUF4351"/>
</dbReference>
<dbReference type="InterPro" id="IPR008538">
    <property type="entry name" value="Uma2"/>
</dbReference>
<gene>
    <name evidence="3" type="ordered locus">Cyan7822_3965</name>
</gene>
<feature type="domain" description="DUF4351" evidence="2">
    <location>
        <begin position="220"/>
        <end position="285"/>
    </location>
</feature>
<keyword evidence="4" id="KW-1185">Reference proteome</keyword>
<evidence type="ECO:0000259" key="2">
    <source>
        <dbReference type="Pfam" id="PF14261"/>
    </source>
</evidence>
<dbReference type="OrthoDB" id="449360at2"/>
<evidence type="ECO:0000259" key="1">
    <source>
        <dbReference type="Pfam" id="PF05685"/>
    </source>
</evidence>
<dbReference type="PANTHER" id="PTHR33352">
    <property type="entry name" value="SLR1095 PROTEIN"/>
    <property type="match status" value="1"/>
</dbReference>
<feature type="domain" description="Putative restriction endonuclease" evidence="1">
    <location>
        <begin position="73"/>
        <end position="183"/>
    </location>
</feature>
<dbReference type="PANTHER" id="PTHR33352:SF3">
    <property type="entry name" value="SLR1612 PROTEIN"/>
    <property type="match status" value="1"/>
</dbReference>
<evidence type="ECO:0000313" key="4">
    <source>
        <dbReference type="Proteomes" id="UP000008206"/>
    </source>
</evidence>
<dbReference type="AlphaFoldDB" id="E0U5Q0"/>
<dbReference type="Pfam" id="PF14261">
    <property type="entry name" value="DUF4351"/>
    <property type="match status" value="1"/>
</dbReference>